<dbReference type="PANTHER" id="PTHR34069">
    <property type="entry name" value="3-OXOACYL-[ACYL-CARRIER-PROTEIN] SYNTHASE 3"/>
    <property type="match status" value="1"/>
</dbReference>
<evidence type="ECO:0000256" key="3">
    <source>
        <dbReference type="ARBA" id="ARBA00023315"/>
    </source>
</evidence>
<sequence length="344" mass="36505">MHDVHLTGFGTYVPDETVTGAQIADRSGVPEDVVVEKMGVREKHVCPPDDDHASDMSVAAAEAALADADCDPAALDLVLYHGSEYKDHVVWSAAAHVAERLGADDAYAHESYALCAGAPIAVRHTAAQLRTGDVERALLVGASREEDLVDYDNERSSFMFNFGAGASATVLESDAVDDAADRSRARVRESAAVTDGRFALDVVMPAGGSKRPPTAETVADGLHTLDVPDQESMKERLGEVSLPNFLTVADDALESSGHDRSDLDFVALTHMKRSFHDYLTEELGVGPAGSHYLDEFGHVQSADQILALDAAVEAGEGPDAGDVVLFLAAGTGYTWAATVLEWRG</sequence>
<name>A0A1I6J024_9EURY</name>
<keyword evidence="2" id="KW-0414">Isoprene biosynthesis</keyword>
<dbReference type="GO" id="GO:0044550">
    <property type="term" value="P:secondary metabolite biosynthetic process"/>
    <property type="evidence" value="ECO:0007669"/>
    <property type="project" value="TreeGrafter"/>
</dbReference>
<dbReference type="InterPro" id="IPR013751">
    <property type="entry name" value="ACP_syn_III_N"/>
</dbReference>
<evidence type="ECO:0000259" key="4">
    <source>
        <dbReference type="Pfam" id="PF08541"/>
    </source>
</evidence>
<dbReference type="Gene3D" id="3.40.47.10">
    <property type="match status" value="2"/>
</dbReference>
<evidence type="ECO:0000313" key="7">
    <source>
        <dbReference type="Proteomes" id="UP000198531"/>
    </source>
</evidence>
<keyword evidence="7" id="KW-1185">Reference proteome</keyword>
<dbReference type="GO" id="GO:0006633">
    <property type="term" value="P:fatty acid biosynthetic process"/>
    <property type="evidence" value="ECO:0007669"/>
    <property type="project" value="InterPro"/>
</dbReference>
<evidence type="ECO:0000313" key="6">
    <source>
        <dbReference type="EMBL" id="SFR72221.1"/>
    </source>
</evidence>
<accession>A0A1I6J024</accession>
<proteinExistence type="predicted"/>
<dbReference type="OrthoDB" id="5812at2157"/>
<dbReference type="InterPro" id="IPR013747">
    <property type="entry name" value="ACP_syn_III_C"/>
</dbReference>
<dbReference type="NCBIfam" id="NF005308">
    <property type="entry name" value="PRK06840.1"/>
    <property type="match status" value="1"/>
</dbReference>
<evidence type="ECO:0000259" key="5">
    <source>
        <dbReference type="Pfam" id="PF08545"/>
    </source>
</evidence>
<organism evidence="6 7">
    <name type="scientific">Halogeometricum rufum</name>
    <dbReference type="NCBI Taxonomy" id="553469"/>
    <lineage>
        <taxon>Archaea</taxon>
        <taxon>Methanobacteriati</taxon>
        <taxon>Methanobacteriota</taxon>
        <taxon>Stenosarchaea group</taxon>
        <taxon>Halobacteria</taxon>
        <taxon>Halobacteriales</taxon>
        <taxon>Haloferacaceae</taxon>
        <taxon>Halogeometricum</taxon>
    </lineage>
</organism>
<dbReference type="InterPro" id="IPR016039">
    <property type="entry name" value="Thiolase-like"/>
</dbReference>
<reference evidence="7" key="1">
    <citation type="submission" date="2016-10" db="EMBL/GenBank/DDBJ databases">
        <authorList>
            <person name="Varghese N."/>
            <person name="Submissions S."/>
        </authorList>
    </citation>
    <scope>NUCLEOTIDE SEQUENCE [LARGE SCALE GENOMIC DNA]</scope>
    <source>
        <strain evidence="7">CGMCC 1.7736</strain>
    </source>
</reference>
<evidence type="ECO:0000256" key="2">
    <source>
        <dbReference type="ARBA" id="ARBA00023229"/>
    </source>
</evidence>
<dbReference type="PANTHER" id="PTHR34069:SF3">
    <property type="entry name" value="ACYL-COA:ACYL-COA ALKYLTRANSFERASE"/>
    <property type="match status" value="1"/>
</dbReference>
<dbReference type="SUPFAM" id="SSF53901">
    <property type="entry name" value="Thiolase-like"/>
    <property type="match status" value="1"/>
</dbReference>
<dbReference type="Proteomes" id="UP000198531">
    <property type="component" value="Unassembled WGS sequence"/>
</dbReference>
<dbReference type="Pfam" id="PF08545">
    <property type="entry name" value="ACP_syn_III"/>
    <property type="match status" value="1"/>
</dbReference>
<dbReference type="GO" id="GO:0004315">
    <property type="term" value="F:3-oxoacyl-[acyl-carrier-protein] synthase activity"/>
    <property type="evidence" value="ECO:0007669"/>
    <property type="project" value="InterPro"/>
</dbReference>
<dbReference type="AlphaFoldDB" id="A0A1I6J024"/>
<feature type="domain" description="Beta-ketoacyl-[acyl-carrier-protein] synthase III C-terminal" evidence="4">
    <location>
        <begin position="253"/>
        <end position="342"/>
    </location>
</feature>
<keyword evidence="1" id="KW-0808">Transferase</keyword>
<keyword evidence="3" id="KW-0012">Acyltransferase</keyword>
<dbReference type="GO" id="GO:0008299">
    <property type="term" value="P:isoprenoid biosynthetic process"/>
    <property type="evidence" value="ECO:0007669"/>
    <property type="project" value="UniProtKB-KW"/>
</dbReference>
<dbReference type="EMBL" id="FOYT01000005">
    <property type="protein sequence ID" value="SFR72221.1"/>
    <property type="molecule type" value="Genomic_DNA"/>
</dbReference>
<feature type="domain" description="Beta-ketoacyl-[acyl-carrier-protein] synthase III N-terminal" evidence="5">
    <location>
        <begin position="113"/>
        <end position="177"/>
    </location>
</feature>
<dbReference type="Pfam" id="PF08541">
    <property type="entry name" value="ACP_syn_III_C"/>
    <property type="match status" value="1"/>
</dbReference>
<dbReference type="RefSeq" id="WP_089810856.1">
    <property type="nucleotide sequence ID" value="NZ_FOYT01000005.1"/>
</dbReference>
<evidence type="ECO:0000256" key="1">
    <source>
        <dbReference type="ARBA" id="ARBA00022679"/>
    </source>
</evidence>
<gene>
    <name evidence="6" type="ORF">SAMN04487947_3936</name>
</gene>
<protein>
    <submittedName>
        <fullName evidence="6">3-oxoacyl-[acyl-carrier-protein] synthase-3</fullName>
    </submittedName>
</protein>
<dbReference type="STRING" id="553469.SAMN04487947_3936"/>